<feature type="signal peptide" evidence="1">
    <location>
        <begin position="1"/>
        <end position="22"/>
    </location>
</feature>
<sequence length="423" mass="47966">MIAKITTLGIAFVLYLSTAVQAQSVTGYLNQNKADVTTSIKKGGILNKDFFNHQVFLLGEIHGVQKPQEVDLNLLALLNKEASVRTYIAEIDFAKAYLLNQYLKTDNESLIDTVFADWDKQNAQWANKEFQQKIRNIRKLNQTLPAGKTISFVGIDQVHNPALAARYFDEILTSHNLKTLKPRFEKLITLLLTPKADSLVANEARQLLNQLNTENNQGFYRPSYNQVVFGLEVCAAMTTKSREKVIYNNFKYLYKQLNWSKEKVYGFWGFFHVLQSKTNGGKGQSFTNALLNDADLNLKGKIVSMACLYSGSKMMMPTASLPQMWAEKGKRYSAVNQFNNDGPLMNVSNLIPFKEVCQPNTATLFKLDGADSPFLTEKADIKYNAFMPRDQQIMLNEDGKFMADYFQYLILIRNSEATTPINN</sequence>
<reference evidence="2" key="2">
    <citation type="submission" date="2020-09" db="EMBL/GenBank/DDBJ databases">
        <authorList>
            <person name="Sun Q."/>
            <person name="Sedlacek I."/>
        </authorList>
    </citation>
    <scope>NUCLEOTIDE SEQUENCE</scope>
    <source>
        <strain evidence="2">CCM 8711</strain>
    </source>
</reference>
<dbReference type="Proteomes" id="UP000662074">
    <property type="component" value="Unassembled WGS sequence"/>
</dbReference>
<evidence type="ECO:0000313" key="3">
    <source>
        <dbReference type="Proteomes" id="UP000662074"/>
    </source>
</evidence>
<dbReference type="SUPFAM" id="SSF159501">
    <property type="entry name" value="EreA/ChaN-like"/>
    <property type="match status" value="1"/>
</dbReference>
<keyword evidence="3" id="KW-1185">Reference proteome</keyword>
<dbReference type="InterPro" id="IPR007815">
    <property type="entry name" value="Emycin_Estase"/>
</dbReference>
<feature type="chain" id="PRO_5037448710" description="Erythromycin esterase family protein" evidence="1">
    <location>
        <begin position="23"/>
        <end position="423"/>
    </location>
</feature>
<protein>
    <recommendedName>
        <fullName evidence="4">Erythromycin esterase family protein</fullName>
    </recommendedName>
</protein>
<dbReference type="Pfam" id="PF05139">
    <property type="entry name" value="Erythro_esteras"/>
    <property type="match status" value="1"/>
</dbReference>
<evidence type="ECO:0000313" key="2">
    <source>
        <dbReference type="EMBL" id="GGI49980.1"/>
    </source>
</evidence>
<reference evidence="2" key="1">
    <citation type="journal article" date="2014" name="Int. J. Syst. Evol. Microbiol.">
        <title>Complete genome sequence of Corynebacterium casei LMG S-19264T (=DSM 44701T), isolated from a smear-ripened cheese.</title>
        <authorList>
            <consortium name="US DOE Joint Genome Institute (JGI-PGF)"/>
            <person name="Walter F."/>
            <person name="Albersmeier A."/>
            <person name="Kalinowski J."/>
            <person name="Ruckert C."/>
        </authorList>
    </citation>
    <scope>NUCLEOTIDE SEQUENCE</scope>
    <source>
        <strain evidence="2">CCM 8711</strain>
    </source>
</reference>
<evidence type="ECO:0008006" key="4">
    <source>
        <dbReference type="Google" id="ProtNLM"/>
    </source>
</evidence>
<dbReference type="GO" id="GO:0046677">
    <property type="term" value="P:response to antibiotic"/>
    <property type="evidence" value="ECO:0007669"/>
    <property type="project" value="InterPro"/>
</dbReference>
<organism evidence="2 3">
    <name type="scientific">Mucilaginibacter galii</name>
    <dbReference type="NCBI Taxonomy" id="2005073"/>
    <lineage>
        <taxon>Bacteria</taxon>
        <taxon>Pseudomonadati</taxon>
        <taxon>Bacteroidota</taxon>
        <taxon>Sphingobacteriia</taxon>
        <taxon>Sphingobacteriales</taxon>
        <taxon>Sphingobacteriaceae</taxon>
        <taxon>Mucilaginibacter</taxon>
    </lineage>
</organism>
<dbReference type="RefSeq" id="WP_188414741.1">
    <property type="nucleotide sequence ID" value="NZ_BMDO01000002.1"/>
</dbReference>
<name>A0A917J8S9_9SPHI</name>
<proteinExistence type="predicted"/>
<gene>
    <name evidence="2" type="ORF">GCM10011425_11920</name>
</gene>
<accession>A0A917J8S9</accession>
<dbReference type="EMBL" id="BMDO01000002">
    <property type="protein sequence ID" value="GGI49980.1"/>
    <property type="molecule type" value="Genomic_DNA"/>
</dbReference>
<keyword evidence="1" id="KW-0732">Signal</keyword>
<comment type="caution">
    <text evidence="2">The sequence shown here is derived from an EMBL/GenBank/DDBJ whole genome shotgun (WGS) entry which is preliminary data.</text>
</comment>
<dbReference type="AlphaFoldDB" id="A0A917J8S9"/>
<evidence type="ECO:0000256" key="1">
    <source>
        <dbReference type="SAM" id="SignalP"/>
    </source>
</evidence>
<dbReference type="Gene3D" id="3.30.1870.10">
    <property type="entry name" value="EreA-like, domain 2"/>
    <property type="match status" value="1"/>
</dbReference>